<protein>
    <submittedName>
        <fullName evidence="3">Secreted protein</fullName>
    </submittedName>
</protein>
<dbReference type="WBParaSite" id="SBAD_0000257701-mRNA-1">
    <property type="protein sequence ID" value="SBAD_0000257701-mRNA-1"/>
    <property type="gene ID" value="SBAD_0000257701"/>
</dbReference>
<proteinExistence type="predicted"/>
<gene>
    <name evidence="1" type="ORF">SBAD_LOCUS2460</name>
</gene>
<organism evidence="3">
    <name type="scientific">Soboliphyme baturini</name>
    <dbReference type="NCBI Taxonomy" id="241478"/>
    <lineage>
        <taxon>Eukaryota</taxon>
        <taxon>Metazoa</taxon>
        <taxon>Ecdysozoa</taxon>
        <taxon>Nematoda</taxon>
        <taxon>Enoplea</taxon>
        <taxon>Dorylaimia</taxon>
        <taxon>Dioctophymatida</taxon>
        <taxon>Dioctophymatoidea</taxon>
        <taxon>Soboliphymatidae</taxon>
        <taxon>Soboliphyme</taxon>
    </lineage>
</organism>
<dbReference type="Proteomes" id="UP000270296">
    <property type="component" value="Unassembled WGS sequence"/>
</dbReference>
<reference evidence="3" key="1">
    <citation type="submission" date="2016-06" db="UniProtKB">
        <authorList>
            <consortium name="WormBaseParasite"/>
        </authorList>
    </citation>
    <scope>IDENTIFICATION</scope>
</reference>
<evidence type="ECO:0000313" key="2">
    <source>
        <dbReference type="Proteomes" id="UP000270296"/>
    </source>
</evidence>
<sequence length="115" mass="12279">MTTAAVSSAVGLGGVAVGPLNSADANTNITKPLDCPVPKEIHDLANNIKEQIKAHRRFADELSSNNMKQLTSIEQYTKLISKGIVDGFRSVQKSIGDAKALKSSSRQVIENSTKL</sequence>
<accession>A0A183IFR6</accession>
<name>A0A183IFR6_9BILA</name>
<reference evidence="1 2" key="2">
    <citation type="submission" date="2018-11" db="EMBL/GenBank/DDBJ databases">
        <authorList>
            <consortium name="Pathogen Informatics"/>
        </authorList>
    </citation>
    <scope>NUCLEOTIDE SEQUENCE [LARGE SCALE GENOMIC DNA]</scope>
</reference>
<evidence type="ECO:0000313" key="1">
    <source>
        <dbReference type="EMBL" id="VDO97695.1"/>
    </source>
</evidence>
<dbReference type="AlphaFoldDB" id="A0A183IFR6"/>
<dbReference type="EMBL" id="UZAM01007237">
    <property type="protein sequence ID" value="VDO97695.1"/>
    <property type="molecule type" value="Genomic_DNA"/>
</dbReference>
<evidence type="ECO:0000313" key="3">
    <source>
        <dbReference type="WBParaSite" id="SBAD_0000257701-mRNA-1"/>
    </source>
</evidence>
<keyword evidence="2" id="KW-1185">Reference proteome</keyword>